<comment type="caution">
    <text evidence="2">The sequence shown here is derived from an EMBL/GenBank/DDBJ whole genome shotgun (WGS) entry which is preliminary data.</text>
</comment>
<dbReference type="RefSeq" id="WP_115488337.1">
    <property type="nucleotide sequence ID" value="NZ_QRBA01000017.1"/>
</dbReference>
<accession>A0A7Z6MSG0</accession>
<reference evidence="2 3" key="1">
    <citation type="submission" date="2018-07" db="EMBL/GenBank/DDBJ databases">
        <title>Draft Genome Sequence of Pseudomonas fluorescens AHK-1 associated with canker disease of kiwifruit.</title>
        <authorList>
            <person name="Wu Z."/>
        </authorList>
    </citation>
    <scope>NUCLEOTIDE SEQUENCE [LARGE SCALE GENOMIC DNA]</scope>
    <source>
        <strain evidence="2 3">AHK-1</strain>
    </source>
</reference>
<dbReference type="Pfam" id="PF03435">
    <property type="entry name" value="Sacchrp_dh_NADP"/>
    <property type="match status" value="1"/>
</dbReference>
<sequence>MALRVMVIGGYGNFGSIICRHLAGAPGIELVVSGRHPHKLQGKVDGLKTSSGRVCESWCGDAMAAGFAGVLQAMDIQLVIHTGGPFQGQSYAVAQHCIDAGVNYCDLADCRTFVNGVGVLDAKARQAGVAVLSGCSSVPTLSSALIDQYRDRFMRIDTIEHGISSSAKMPGLSTIEGVLAYAGKPIKQLKQGQVHDVLGWQDLTLRRMPQLGTRVLANVDVPDMDIFAGRYGAHTLRFKAGAGLKLGGVANYLLAQALRMGIVRDHLVWAARLHRLGTWFERFGDGKSAMYIDVQGLGMQGQPLSLAVQLTALDDKGPEIPSCAAVALAIKMAHGYVPGPGARPCVGEISVDEYMAAINEPTKLSLACASLTGRPDRCSTCA</sequence>
<name>A0A7Z6MSG0_PSEFL</name>
<dbReference type="AlphaFoldDB" id="A0A7Z6MSG0"/>
<dbReference type="PANTHER" id="PTHR43796:SF2">
    <property type="entry name" value="CARBOXYNORSPERMIDINE SYNTHASE"/>
    <property type="match status" value="1"/>
</dbReference>
<proteinExistence type="predicted"/>
<dbReference type="SUPFAM" id="SSF51735">
    <property type="entry name" value="NAD(P)-binding Rossmann-fold domains"/>
    <property type="match status" value="1"/>
</dbReference>
<evidence type="ECO:0000313" key="3">
    <source>
        <dbReference type="Proteomes" id="UP000255541"/>
    </source>
</evidence>
<evidence type="ECO:0000313" key="2">
    <source>
        <dbReference type="EMBL" id="RDS88163.1"/>
    </source>
</evidence>
<dbReference type="InterPro" id="IPR036291">
    <property type="entry name" value="NAD(P)-bd_dom_sf"/>
</dbReference>
<dbReference type="EMBL" id="QRBA01000017">
    <property type="protein sequence ID" value="RDS88163.1"/>
    <property type="molecule type" value="Genomic_DNA"/>
</dbReference>
<gene>
    <name evidence="2" type="ORF">DL347_25640</name>
</gene>
<protein>
    <submittedName>
        <fullName evidence="2">Saccharopine dehydrogenase</fullName>
    </submittedName>
</protein>
<dbReference type="PANTHER" id="PTHR43796">
    <property type="entry name" value="CARBOXYNORSPERMIDINE SYNTHASE"/>
    <property type="match status" value="1"/>
</dbReference>
<dbReference type="Proteomes" id="UP000255541">
    <property type="component" value="Unassembled WGS sequence"/>
</dbReference>
<dbReference type="InterPro" id="IPR005097">
    <property type="entry name" value="Sacchrp_dh_NADP-bd"/>
</dbReference>
<dbReference type="Gene3D" id="3.40.50.720">
    <property type="entry name" value="NAD(P)-binding Rossmann-like Domain"/>
    <property type="match status" value="1"/>
</dbReference>
<feature type="domain" description="Saccharopine dehydrogenase NADP binding" evidence="1">
    <location>
        <begin position="5"/>
        <end position="131"/>
    </location>
</feature>
<evidence type="ECO:0000259" key="1">
    <source>
        <dbReference type="Pfam" id="PF03435"/>
    </source>
</evidence>
<organism evidence="2 3">
    <name type="scientific">Pseudomonas fluorescens</name>
    <dbReference type="NCBI Taxonomy" id="294"/>
    <lineage>
        <taxon>Bacteria</taxon>
        <taxon>Pseudomonadati</taxon>
        <taxon>Pseudomonadota</taxon>
        <taxon>Gammaproteobacteria</taxon>
        <taxon>Pseudomonadales</taxon>
        <taxon>Pseudomonadaceae</taxon>
        <taxon>Pseudomonas</taxon>
    </lineage>
</organism>